<gene>
    <name evidence="2" type="ORF">ABC974_20630</name>
</gene>
<sequence length="330" mass="36949">MIETRDIDRFWTAYEAVRSATDRPTKLSSFQRLYLDPATPGLQALMAARRYTPAQYVDAIDNYPKFWASIRPLTARAKEAAAPLAKDLATFRQIYPELKPASITYAIGVLRTGGTTTGTMVLIGAEIALADETVDVSELPEPMRSRLGTFFRTRPFINNGQNNVHEYVHTQQQESGDSLAARVAYEGVAEFVAERVTGHRPPLQLYVYGSAHRNAVRARFRVDMAKTDWDDWLYNSDRNVFGVSDMGYFVGYEIARGFYDRAHDKRAAIRAMIQLRYGDEAAVRDYIAKSGYLTGPGTMPGLSGQRSSFRKTLSKPGDAVHRSAAHQRTS</sequence>
<dbReference type="EMBL" id="JBDIME010000023">
    <property type="protein sequence ID" value="MEN2792047.1"/>
    <property type="molecule type" value="Genomic_DNA"/>
</dbReference>
<evidence type="ECO:0000313" key="2">
    <source>
        <dbReference type="EMBL" id="MEN2792047.1"/>
    </source>
</evidence>
<reference evidence="2 3" key="1">
    <citation type="submission" date="2024-05" db="EMBL/GenBank/DDBJ databases">
        <authorList>
            <person name="Liu Q."/>
            <person name="Xin Y.-H."/>
        </authorList>
    </citation>
    <scope>NUCLEOTIDE SEQUENCE [LARGE SCALE GENOMIC DNA]</scope>
    <source>
        <strain evidence="2 3">CGMCC 1.10181</strain>
    </source>
</reference>
<proteinExistence type="predicted"/>
<comment type="caution">
    <text evidence="2">The sequence shown here is derived from an EMBL/GenBank/DDBJ whole genome shotgun (WGS) entry which is preliminary data.</text>
</comment>
<keyword evidence="3" id="KW-1185">Reference proteome</keyword>
<dbReference type="RefSeq" id="WP_343890114.1">
    <property type="nucleotide sequence ID" value="NZ_BAAAEH010000029.1"/>
</dbReference>
<evidence type="ECO:0000256" key="1">
    <source>
        <dbReference type="SAM" id="MobiDB-lite"/>
    </source>
</evidence>
<feature type="region of interest" description="Disordered" evidence="1">
    <location>
        <begin position="298"/>
        <end position="330"/>
    </location>
</feature>
<evidence type="ECO:0000313" key="3">
    <source>
        <dbReference type="Proteomes" id="UP001419910"/>
    </source>
</evidence>
<name>A0ABU9Y8K5_9SPHN</name>
<accession>A0ABU9Y8K5</accession>
<evidence type="ECO:0008006" key="4">
    <source>
        <dbReference type="Google" id="ProtNLM"/>
    </source>
</evidence>
<organism evidence="2 3">
    <name type="scientific">Sphingomonas oligophenolica</name>
    <dbReference type="NCBI Taxonomy" id="301154"/>
    <lineage>
        <taxon>Bacteria</taxon>
        <taxon>Pseudomonadati</taxon>
        <taxon>Pseudomonadota</taxon>
        <taxon>Alphaproteobacteria</taxon>
        <taxon>Sphingomonadales</taxon>
        <taxon>Sphingomonadaceae</taxon>
        <taxon>Sphingomonas</taxon>
    </lineage>
</organism>
<protein>
    <recommendedName>
        <fullName evidence="4">DUF2268 domain-containing protein</fullName>
    </recommendedName>
</protein>
<dbReference type="Proteomes" id="UP001419910">
    <property type="component" value="Unassembled WGS sequence"/>
</dbReference>